<evidence type="ECO:0008006" key="4">
    <source>
        <dbReference type="Google" id="ProtNLM"/>
    </source>
</evidence>
<gene>
    <name evidence="2" type="ORF">GCM10009801_67740</name>
</gene>
<feature type="transmembrane region" description="Helical" evidence="1">
    <location>
        <begin position="64"/>
        <end position="81"/>
    </location>
</feature>
<reference evidence="2 3" key="1">
    <citation type="journal article" date="2019" name="Int. J. Syst. Evol. Microbiol.">
        <title>The Global Catalogue of Microorganisms (GCM) 10K type strain sequencing project: providing services to taxonomists for standard genome sequencing and annotation.</title>
        <authorList>
            <consortium name="The Broad Institute Genomics Platform"/>
            <consortium name="The Broad Institute Genome Sequencing Center for Infectious Disease"/>
            <person name="Wu L."/>
            <person name="Ma J."/>
        </authorList>
    </citation>
    <scope>NUCLEOTIDE SEQUENCE [LARGE SCALE GENOMIC DNA]</scope>
    <source>
        <strain evidence="2 3">JCM 15478</strain>
    </source>
</reference>
<sequence length="230" mass="23817">MHAMPPPVPRPLLRYLAPAVLVSLTLAVNAALWSPLDTDPGLSPFALTVSDFAALDRGGPIETTMALLGLASLALPAGARLRRVPVRGLPTVLLAVWGLGLVLAAVVPTDPLATELSGAAQVHRYASVAAFAALPAAGLLLARRFGTGPAADRTTARRLRFLSYAALAGAVLMACSAGPGDRALIGLAERLLLGCEVALLAVLTLRVQRYPAPAPRRTGVARPARRTPAR</sequence>
<keyword evidence="1" id="KW-0812">Transmembrane</keyword>
<proteinExistence type="predicted"/>
<feature type="transmembrane region" description="Helical" evidence="1">
    <location>
        <begin position="88"/>
        <end position="107"/>
    </location>
</feature>
<dbReference type="RefSeq" id="WP_344533733.1">
    <property type="nucleotide sequence ID" value="NZ_BAAAPE010000016.1"/>
</dbReference>
<organism evidence="2 3">
    <name type="scientific">Streptomyces albiaxialis</name>
    <dbReference type="NCBI Taxonomy" id="329523"/>
    <lineage>
        <taxon>Bacteria</taxon>
        <taxon>Bacillati</taxon>
        <taxon>Actinomycetota</taxon>
        <taxon>Actinomycetes</taxon>
        <taxon>Kitasatosporales</taxon>
        <taxon>Streptomycetaceae</taxon>
        <taxon>Streptomyces</taxon>
    </lineage>
</organism>
<evidence type="ECO:0000256" key="1">
    <source>
        <dbReference type="SAM" id="Phobius"/>
    </source>
</evidence>
<dbReference type="EMBL" id="BAAAPE010000016">
    <property type="protein sequence ID" value="GAA2097427.1"/>
    <property type="molecule type" value="Genomic_DNA"/>
</dbReference>
<feature type="transmembrane region" description="Helical" evidence="1">
    <location>
        <begin position="161"/>
        <end position="179"/>
    </location>
</feature>
<feature type="transmembrane region" description="Helical" evidence="1">
    <location>
        <begin position="12"/>
        <end position="33"/>
    </location>
</feature>
<keyword evidence="1" id="KW-0472">Membrane</keyword>
<accession>A0ABN2WRI1</accession>
<evidence type="ECO:0000313" key="3">
    <source>
        <dbReference type="Proteomes" id="UP001500016"/>
    </source>
</evidence>
<dbReference type="Pfam" id="PF06197">
    <property type="entry name" value="DUF998"/>
    <property type="match status" value="1"/>
</dbReference>
<feature type="transmembrane region" description="Helical" evidence="1">
    <location>
        <begin position="191"/>
        <end position="207"/>
    </location>
</feature>
<keyword evidence="1" id="KW-1133">Transmembrane helix</keyword>
<name>A0ABN2WRI1_9ACTN</name>
<protein>
    <recommendedName>
        <fullName evidence="4">DUF998 domain-containing protein</fullName>
    </recommendedName>
</protein>
<feature type="transmembrane region" description="Helical" evidence="1">
    <location>
        <begin position="122"/>
        <end position="141"/>
    </location>
</feature>
<keyword evidence="3" id="KW-1185">Reference proteome</keyword>
<dbReference type="InterPro" id="IPR009339">
    <property type="entry name" value="DUF998"/>
</dbReference>
<comment type="caution">
    <text evidence="2">The sequence shown here is derived from an EMBL/GenBank/DDBJ whole genome shotgun (WGS) entry which is preliminary data.</text>
</comment>
<evidence type="ECO:0000313" key="2">
    <source>
        <dbReference type="EMBL" id="GAA2097427.1"/>
    </source>
</evidence>
<dbReference type="Proteomes" id="UP001500016">
    <property type="component" value="Unassembled WGS sequence"/>
</dbReference>